<protein>
    <submittedName>
        <fullName evidence="1">Uncharacterized protein</fullName>
    </submittedName>
</protein>
<accession>A0A0F9J833</accession>
<dbReference type="EMBL" id="LAZR01012093">
    <property type="protein sequence ID" value="KKM43514.1"/>
    <property type="molecule type" value="Genomic_DNA"/>
</dbReference>
<organism evidence="1">
    <name type="scientific">marine sediment metagenome</name>
    <dbReference type="NCBI Taxonomy" id="412755"/>
    <lineage>
        <taxon>unclassified sequences</taxon>
        <taxon>metagenomes</taxon>
        <taxon>ecological metagenomes</taxon>
    </lineage>
</organism>
<sequence>MKEAFREHNPNKKTKERLDHILSIIAEYETQDIKLTERQLFYQLVSRNVVKNTLKSYKSVCSIITNGRYSGRIDWDAIEDRVRIPYRHSQFDGVEDLVESAIYAYRLDRWKGQEYYVELYTEKNALTSILRPLTDKYHIYLNVNVGYTSATAMYDASKRFLEATEDNKECILLYLGDHDPSGLDMVRDVRTRLNEFCEHKAVEVIPIALTYKQVKKHNLPPNFVKETDSRAGDYSKLYGSESWEVDALRPEILQELITDAIEKYRNVDLVEKVLEQEEDDKLKLEKYAKRLANASKK</sequence>
<dbReference type="AlphaFoldDB" id="A0A0F9J833"/>
<gene>
    <name evidence="1" type="ORF">LCGC14_1562930</name>
</gene>
<name>A0A0F9J833_9ZZZZ</name>
<evidence type="ECO:0000313" key="1">
    <source>
        <dbReference type="EMBL" id="KKM43514.1"/>
    </source>
</evidence>
<proteinExistence type="predicted"/>
<comment type="caution">
    <text evidence="1">The sequence shown here is derived from an EMBL/GenBank/DDBJ whole genome shotgun (WGS) entry which is preliminary data.</text>
</comment>
<reference evidence="1" key="1">
    <citation type="journal article" date="2015" name="Nature">
        <title>Complex archaea that bridge the gap between prokaryotes and eukaryotes.</title>
        <authorList>
            <person name="Spang A."/>
            <person name="Saw J.H."/>
            <person name="Jorgensen S.L."/>
            <person name="Zaremba-Niedzwiedzka K."/>
            <person name="Martijn J."/>
            <person name="Lind A.E."/>
            <person name="van Eijk R."/>
            <person name="Schleper C."/>
            <person name="Guy L."/>
            <person name="Ettema T.J."/>
        </authorList>
    </citation>
    <scope>NUCLEOTIDE SEQUENCE</scope>
</reference>